<comment type="similarity">
    <text evidence="3">Belongs to the eukaryotic ribosomal protein eS30 family.</text>
</comment>
<keyword evidence="6" id="KW-1185">Reference proteome</keyword>
<evidence type="ECO:0000256" key="2">
    <source>
        <dbReference type="ARBA" id="ARBA00023274"/>
    </source>
</evidence>
<feature type="region of interest" description="Disordered" evidence="4">
    <location>
        <begin position="1"/>
        <end position="70"/>
    </location>
</feature>
<proteinExistence type="inferred from homology"/>
<organism evidence="5 6">
    <name type="scientific">Stylonychia lemnae</name>
    <name type="common">Ciliate</name>
    <dbReference type="NCBI Taxonomy" id="5949"/>
    <lineage>
        <taxon>Eukaryota</taxon>
        <taxon>Sar</taxon>
        <taxon>Alveolata</taxon>
        <taxon>Ciliophora</taxon>
        <taxon>Intramacronucleata</taxon>
        <taxon>Spirotrichea</taxon>
        <taxon>Stichotrichia</taxon>
        <taxon>Sporadotrichida</taxon>
        <taxon>Oxytrichidae</taxon>
        <taxon>Stylonychinae</taxon>
        <taxon>Stylonychia</taxon>
    </lineage>
</organism>
<dbReference type="PANTHER" id="PTHR12650:SF15">
    <property type="entry name" value="RIBOSOMAL PROTEIN S30, ISOFORM A"/>
    <property type="match status" value="1"/>
</dbReference>
<evidence type="ECO:0000313" key="5">
    <source>
        <dbReference type="EMBL" id="CDW87410.1"/>
    </source>
</evidence>
<keyword evidence="1 3" id="KW-0689">Ribosomal protein</keyword>
<dbReference type="PANTHER" id="PTHR12650">
    <property type="entry name" value="40S RIBOSOMAL PROTEIN S30/UBIQUITIN-LIKE PROTEIN FUBI"/>
    <property type="match status" value="1"/>
</dbReference>
<name>A0A078AYC9_STYLE</name>
<dbReference type="OMA" id="TRRMWYN"/>
<dbReference type="InterPro" id="IPR006846">
    <property type="entry name" value="Ribosomal_eS30"/>
</dbReference>
<dbReference type="GO" id="GO:0006412">
    <property type="term" value="P:translation"/>
    <property type="evidence" value="ECO:0007669"/>
    <property type="project" value="InterPro"/>
</dbReference>
<evidence type="ECO:0000256" key="3">
    <source>
        <dbReference type="RuleBase" id="RU364011"/>
    </source>
</evidence>
<keyword evidence="2 3" id="KW-0687">Ribonucleoprotein</keyword>
<accession>A0A078AYC9</accession>
<evidence type="ECO:0000256" key="4">
    <source>
        <dbReference type="SAM" id="MobiDB-lite"/>
    </source>
</evidence>
<sequence length="70" mass="7750">MGKVHGSMARAGKVRNQAPKVDKTERAKKRVAGRAKKRLQYKKRIVNVDPNDKRKKGPNFGAGKKVVVAP</sequence>
<feature type="compositionally biased region" description="Basic residues" evidence="4">
    <location>
        <begin position="26"/>
        <end position="45"/>
    </location>
</feature>
<dbReference type="GO" id="GO:0003735">
    <property type="term" value="F:structural constituent of ribosome"/>
    <property type="evidence" value="ECO:0007669"/>
    <property type="project" value="UniProtKB-UniRule"/>
</dbReference>
<dbReference type="InParanoid" id="A0A078AYC9"/>
<dbReference type="Proteomes" id="UP000039865">
    <property type="component" value="Unassembled WGS sequence"/>
</dbReference>
<dbReference type="Pfam" id="PF04758">
    <property type="entry name" value="Ribosomal_S30"/>
    <property type="match status" value="1"/>
</dbReference>
<dbReference type="GO" id="GO:0022627">
    <property type="term" value="C:cytosolic small ribosomal subunit"/>
    <property type="evidence" value="ECO:0007669"/>
    <property type="project" value="TreeGrafter"/>
</dbReference>
<dbReference type="OrthoDB" id="302928at2759"/>
<dbReference type="EMBL" id="CCKQ01015586">
    <property type="protein sequence ID" value="CDW87410.1"/>
    <property type="molecule type" value="Genomic_DNA"/>
</dbReference>
<dbReference type="AlphaFoldDB" id="A0A078AYC9"/>
<reference evidence="5 6" key="1">
    <citation type="submission" date="2014-06" db="EMBL/GenBank/DDBJ databases">
        <authorList>
            <person name="Swart Estienne"/>
        </authorList>
    </citation>
    <scope>NUCLEOTIDE SEQUENCE [LARGE SCALE GENOMIC DNA]</scope>
    <source>
        <strain evidence="5 6">130c</strain>
    </source>
</reference>
<evidence type="ECO:0000256" key="1">
    <source>
        <dbReference type="ARBA" id="ARBA00022980"/>
    </source>
</evidence>
<gene>
    <name evidence="5" type="primary">Contig559.g613</name>
    <name evidence="5" type="ORF">STYLEM_16513</name>
</gene>
<evidence type="ECO:0000313" key="6">
    <source>
        <dbReference type="Proteomes" id="UP000039865"/>
    </source>
</evidence>
<protein>
    <recommendedName>
        <fullName evidence="3">40S ribosomal protein S30</fullName>
    </recommendedName>
</protein>